<reference evidence="2 3" key="1">
    <citation type="journal article" date="2017" name="BMC Biol.">
        <title>Genomic innovations, transcriptional plasticity and gene loss underlying the evolution and divergence of two highly polyphagous and invasive Helicoverpa pest species.</title>
        <authorList>
            <person name="Pearce S.L."/>
            <person name="Clarke D.F."/>
            <person name="East P.D."/>
            <person name="Elfekih S."/>
            <person name="Gordon K.H."/>
            <person name="Jermiin L.S."/>
            <person name="McGaughran A."/>
            <person name="Oakeshott J.G."/>
            <person name="Papanikolaou A."/>
            <person name="Perera O.P."/>
            <person name="Rane R.V."/>
            <person name="Richards S."/>
            <person name="Tay W.T."/>
            <person name="Walsh T.K."/>
            <person name="Anderson A."/>
            <person name="Anderson C.J."/>
            <person name="Asgari S."/>
            <person name="Board P.G."/>
            <person name="Bretschneider A."/>
            <person name="Campbell P.M."/>
            <person name="Chertemps T."/>
            <person name="Christeller J.T."/>
            <person name="Coppin C.W."/>
            <person name="Downes S.J."/>
            <person name="Duan G."/>
            <person name="Farnsworth C.A."/>
            <person name="Good R.T."/>
            <person name="Han L.B."/>
            <person name="Han Y.C."/>
            <person name="Hatje K."/>
            <person name="Horne I."/>
            <person name="Huang Y.P."/>
            <person name="Hughes D.S."/>
            <person name="Jacquin-Joly E."/>
            <person name="James W."/>
            <person name="Jhangiani S."/>
            <person name="Kollmar M."/>
            <person name="Kuwar S.S."/>
            <person name="Li S."/>
            <person name="Liu N.Y."/>
            <person name="Maibeche M.T."/>
            <person name="Miller J.R."/>
            <person name="Montagne N."/>
            <person name="Perry T."/>
            <person name="Qu J."/>
            <person name="Song S.V."/>
            <person name="Sutton G.G."/>
            <person name="Vogel H."/>
            <person name="Walenz B.P."/>
            <person name="Xu W."/>
            <person name="Zhang H.J."/>
            <person name="Zou Z."/>
            <person name="Batterham P."/>
            <person name="Edwards O.R."/>
            <person name="Feyereisen R."/>
            <person name="Gibbs R.A."/>
            <person name="Heckel D.G."/>
            <person name="McGrath A."/>
            <person name="Robin C."/>
            <person name="Scherer S.E."/>
            <person name="Worley K.C."/>
            <person name="Wu Y.D."/>
        </authorList>
    </citation>
    <scope>NUCLEOTIDE SEQUENCE [LARGE SCALE GENOMIC DNA]</scope>
    <source>
        <strain evidence="2">Harm_GR_Male_#8</strain>
        <tissue evidence="2">Whole organism</tissue>
    </source>
</reference>
<feature type="signal peptide" evidence="1">
    <location>
        <begin position="1"/>
        <end position="21"/>
    </location>
</feature>
<name>A0A2W1B9K1_HELAM</name>
<dbReference type="EMBL" id="KZ150473">
    <property type="protein sequence ID" value="PZC70754.1"/>
    <property type="molecule type" value="Genomic_DNA"/>
</dbReference>
<proteinExistence type="predicted"/>
<feature type="chain" id="PRO_5016082500" evidence="1">
    <location>
        <begin position="22"/>
        <end position="80"/>
    </location>
</feature>
<evidence type="ECO:0000256" key="1">
    <source>
        <dbReference type="SAM" id="SignalP"/>
    </source>
</evidence>
<evidence type="ECO:0000313" key="2">
    <source>
        <dbReference type="EMBL" id="PZC70754.1"/>
    </source>
</evidence>
<evidence type="ECO:0000313" key="3">
    <source>
        <dbReference type="Proteomes" id="UP000249218"/>
    </source>
</evidence>
<accession>A0A2W1B9K1</accession>
<keyword evidence="3" id="KW-1185">Reference proteome</keyword>
<keyword evidence="1" id="KW-0732">Signal</keyword>
<organism evidence="2 3">
    <name type="scientific">Helicoverpa armigera</name>
    <name type="common">Cotton bollworm</name>
    <name type="synonym">Heliothis armigera</name>
    <dbReference type="NCBI Taxonomy" id="29058"/>
    <lineage>
        <taxon>Eukaryota</taxon>
        <taxon>Metazoa</taxon>
        <taxon>Ecdysozoa</taxon>
        <taxon>Arthropoda</taxon>
        <taxon>Hexapoda</taxon>
        <taxon>Insecta</taxon>
        <taxon>Pterygota</taxon>
        <taxon>Neoptera</taxon>
        <taxon>Endopterygota</taxon>
        <taxon>Lepidoptera</taxon>
        <taxon>Glossata</taxon>
        <taxon>Ditrysia</taxon>
        <taxon>Noctuoidea</taxon>
        <taxon>Noctuidae</taxon>
        <taxon>Heliothinae</taxon>
        <taxon>Helicoverpa</taxon>
    </lineage>
</organism>
<dbReference type="AlphaFoldDB" id="A0A2W1B9K1"/>
<gene>
    <name evidence="2" type="primary">HaOG214948</name>
    <name evidence="2" type="ORF">B5X24_HaOG214948</name>
</gene>
<dbReference type="Proteomes" id="UP000249218">
    <property type="component" value="Unassembled WGS sequence"/>
</dbReference>
<sequence length="80" mass="9495">MVRCQIMIFILISTTLFSSEAVRRRFKNYGFEKKHLGLTLSNVITLLYVDEVPKKHPKKLPKAHLREQPTYYVPMLLIKY</sequence>
<protein>
    <submittedName>
        <fullName evidence="2">Uncharacterized protein</fullName>
    </submittedName>
</protein>